<dbReference type="SUPFAM" id="SSF54427">
    <property type="entry name" value="NTF2-like"/>
    <property type="match status" value="1"/>
</dbReference>
<dbReference type="RefSeq" id="WP_345628252.1">
    <property type="nucleotide sequence ID" value="NZ_BAABJQ010000005.1"/>
</dbReference>
<sequence>MTSDVGAQADKAYGLYLGGLRDGQWQGFHEVLADEVDLVWPYPPSAGHYTGADGRQKLMVFLDQFGDEGNRIVESEVLLRVIDGDRVIFEDHGKGTLFRRPYEGRHCIIFVMSDGRVAGFHEYTARVA</sequence>
<dbReference type="InterPro" id="IPR032710">
    <property type="entry name" value="NTF2-like_dom_sf"/>
</dbReference>
<reference evidence="3" key="1">
    <citation type="journal article" date="2019" name="Int. J. Syst. Evol. Microbiol.">
        <title>The Global Catalogue of Microorganisms (GCM) 10K type strain sequencing project: providing services to taxonomists for standard genome sequencing and annotation.</title>
        <authorList>
            <consortium name="The Broad Institute Genomics Platform"/>
            <consortium name="The Broad Institute Genome Sequencing Center for Infectious Disease"/>
            <person name="Wu L."/>
            <person name="Ma J."/>
        </authorList>
    </citation>
    <scope>NUCLEOTIDE SEQUENCE [LARGE SCALE GENOMIC DNA]</scope>
    <source>
        <strain evidence="3">JCM 18304</strain>
    </source>
</reference>
<dbReference type="EMBL" id="BAABJQ010000005">
    <property type="protein sequence ID" value="GAA5182646.1"/>
    <property type="molecule type" value="Genomic_DNA"/>
</dbReference>
<evidence type="ECO:0000259" key="1">
    <source>
        <dbReference type="Pfam" id="PF12680"/>
    </source>
</evidence>
<evidence type="ECO:0000313" key="3">
    <source>
        <dbReference type="Proteomes" id="UP001501570"/>
    </source>
</evidence>
<dbReference type="Pfam" id="PF12680">
    <property type="entry name" value="SnoaL_2"/>
    <property type="match status" value="1"/>
</dbReference>
<dbReference type="InterPro" id="IPR037401">
    <property type="entry name" value="SnoaL-like"/>
</dbReference>
<gene>
    <name evidence="2" type="ORF">GCM10023322_20020</name>
</gene>
<feature type="domain" description="SnoaL-like" evidence="1">
    <location>
        <begin position="19"/>
        <end position="118"/>
    </location>
</feature>
<dbReference type="Proteomes" id="UP001501570">
    <property type="component" value="Unassembled WGS sequence"/>
</dbReference>
<protein>
    <recommendedName>
        <fullName evidence="1">SnoaL-like domain-containing protein</fullName>
    </recommendedName>
</protein>
<keyword evidence="3" id="KW-1185">Reference proteome</keyword>
<comment type="caution">
    <text evidence="2">The sequence shown here is derived from an EMBL/GenBank/DDBJ whole genome shotgun (WGS) entry which is preliminary data.</text>
</comment>
<name>A0ABP9RQ01_9ACTN</name>
<evidence type="ECO:0000313" key="2">
    <source>
        <dbReference type="EMBL" id="GAA5182646.1"/>
    </source>
</evidence>
<accession>A0ABP9RQ01</accession>
<organism evidence="2 3">
    <name type="scientific">Rugosimonospora acidiphila</name>
    <dbReference type="NCBI Taxonomy" id="556531"/>
    <lineage>
        <taxon>Bacteria</taxon>
        <taxon>Bacillati</taxon>
        <taxon>Actinomycetota</taxon>
        <taxon>Actinomycetes</taxon>
        <taxon>Micromonosporales</taxon>
        <taxon>Micromonosporaceae</taxon>
        <taxon>Rugosimonospora</taxon>
    </lineage>
</organism>
<proteinExistence type="predicted"/>
<dbReference type="Gene3D" id="3.10.450.50">
    <property type="match status" value="1"/>
</dbReference>